<dbReference type="GO" id="GO:0016788">
    <property type="term" value="F:hydrolase activity, acting on ester bonds"/>
    <property type="evidence" value="ECO:0007669"/>
    <property type="project" value="InterPro"/>
</dbReference>
<feature type="domain" description="Succinylglutamate desuccinylase/Aspartoacylase catalytic" evidence="5">
    <location>
        <begin position="29"/>
        <end position="198"/>
    </location>
</feature>
<name>E4T6L5_PALPW</name>
<keyword evidence="7" id="KW-1185">Reference proteome</keyword>
<protein>
    <submittedName>
        <fullName evidence="6">Succinylglutamate desuccinylase/aspartoacylase</fullName>
    </submittedName>
</protein>
<dbReference type="SUPFAM" id="SSF53187">
    <property type="entry name" value="Zn-dependent exopeptidases"/>
    <property type="match status" value="1"/>
</dbReference>
<evidence type="ECO:0000313" key="6">
    <source>
        <dbReference type="EMBL" id="ADQ80359.1"/>
    </source>
</evidence>
<dbReference type="PANTHER" id="PTHR37326:SF1">
    <property type="entry name" value="BLL3975 PROTEIN"/>
    <property type="match status" value="1"/>
</dbReference>
<evidence type="ECO:0000259" key="5">
    <source>
        <dbReference type="Pfam" id="PF24827"/>
    </source>
</evidence>
<dbReference type="CDD" id="cd06253">
    <property type="entry name" value="M14_ASTE_ASPA-like"/>
    <property type="match status" value="1"/>
</dbReference>
<dbReference type="Gene3D" id="3.40.630.10">
    <property type="entry name" value="Zn peptidases"/>
    <property type="match status" value="1"/>
</dbReference>
<dbReference type="AlphaFoldDB" id="E4T6L5"/>
<sequence length="308" mass="35260">MKQEILFQMKSPYRDDFKIQGFRFGEGEKSVAIVGAMRGDEIQQQFTCSQVVKNLIELENEGRILPGHEILVIPSANHFSMNINKRFWAMDNTDINRMFPGYDKGETTQRIASALFEQVRGFKYGIQLASFYMPGEFIPHVRMMDTGFQNTKLAKKFGLPYVLVRKPKPYDTTVLNYNWQVFDTQAFSIYSGDTDTINKESAKIAWLSILRFLNSMKIIDNNIHDGYNSCVLSDQDLKTIKSNQAGILYSLRGAKDEVKEGDLLAKILDPFTGAVRSEIFSPVDGTIFFAHDKPLIHQNTVMYKIVRF</sequence>
<evidence type="ECO:0000313" key="7">
    <source>
        <dbReference type="Proteomes" id="UP000008718"/>
    </source>
</evidence>
<dbReference type="eggNOG" id="COG3608">
    <property type="taxonomic scope" value="Bacteria"/>
</dbReference>
<proteinExistence type="predicted"/>
<gene>
    <name evidence="6" type="ordered locus">Palpr_2223</name>
</gene>
<evidence type="ECO:0000256" key="3">
    <source>
        <dbReference type="ARBA" id="ARBA00022801"/>
    </source>
</evidence>
<reference evidence="6 7" key="2">
    <citation type="journal article" date="2011" name="Stand. Genomic Sci.">
        <title>Complete genome sequence of Paludibacter propionicigenes type strain (WB4).</title>
        <authorList>
            <person name="Gronow S."/>
            <person name="Munk C."/>
            <person name="Lapidus A."/>
            <person name="Nolan M."/>
            <person name="Lucas S."/>
            <person name="Hammon N."/>
            <person name="Deshpande S."/>
            <person name="Cheng J.F."/>
            <person name="Tapia R."/>
            <person name="Han C."/>
            <person name="Goodwin L."/>
            <person name="Pitluck S."/>
            <person name="Liolios K."/>
            <person name="Ivanova N."/>
            <person name="Mavromatis K."/>
            <person name="Mikhailova N."/>
            <person name="Pati A."/>
            <person name="Chen A."/>
            <person name="Palaniappan K."/>
            <person name="Land M."/>
            <person name="Hauser L."/>
            <person name="Chang Y.J."/>
            <person name="Jeffries C.D."/>
            <person name="Brambilla E."/>
            <person name="Rohde M."/>
            <person name="Goker M."/>
            <person name="Detter J.C."/>
            <person name="Woyke T."/>
            <person name="Bristow J."/>
            <person name="Eisen J.A."/>
            <person name="Markowitz V."/>
            <person name="Hugenholtz P."/>
            <person name="Kyrpides N.C."/>
            <person name="Klenk H.P."/>
        </authorList>
    </citation>
    <scope>NUCLEOTIDE SEQUENCE [LARGE SCALE GENOMIC DNA]</scope>
    <source>
        <strain evidence="7">DSM 17365 / JCM 13257 / WB4</strain>
    </source>
</reference>
<reference key="1">
    <citation type="submission" date="2010-11" db="EMBL/GenBank/DDBJ databases">
        <title>The complete genome of Paludibacter propionicigenes DSM 17365.</title>
        <authorList>
            <consortium name="US DOE Joint Genome Institute (JGI-PGF)"/>
            <person name="Lucas S."/>
            <person name="Copeland A."/>
            <person name="Lapidus A."/>
            <person name="Bruce D."/>
            <person name="Goodwin L."/>
            <person name="Pitluck S."/>
            <person name="Kyrpides N."/>
            <person name="Mavromatis K."/>
            <person name="Ivanova N."/>
            <person name="Munk A.C."/>
            <person name="Brettin T."/>
            <person name="Detter J.C."/>
            <person name="Han C."/>
            <person name="Tapia R."/>
            <person name="Land M."/>
            <person name="Hauser L."/>
            <person name="Markowitz V."/>
            <person name="Cheng J.-F."/>
            <person name="Hugenholtz P."/>
            <person name="Woyke T."/>
            <person name="Wu D."/>
            <person name="Gronow S."/>
            <person name="Wellnitz S."/>
            <person name="Brambilla E."/>
            <person name="Klenk H.-P."/>
            <person name="Eisen J.A."/>
        </authorList>
    </citation>
    <scope>NUCLEOTIDE SEQUENCE</scope>
    <source>
        <strain>WB4</strain>
    </source>
</reference>
<dbReference type="HOGENOM" id="CLU_035605_3_0_10"/>
<dbReference type="Proteomes" id="UP000008718">
    <property type="component" value="Chromosome"/>
</dbReference>
<keyword evidence="3" id="KW-0378">Hydrolase</keyword>
<dbReference type="PANTHER" id="PTHR37326">
    <property type="entry name" value="BLL3975 PROTEIN"/>
    <property type="match status" value="1"/>
</dbReference>
<evidence type="ECO:0000256" key="2">
    <source>
        <dbReference type="ARBA" id="ARBA00022723"/>
    </source>
</evidence>
<dbReference type="OrthoDB" id="9782876at2"/>
<dbReference type="KEGG" id="ppn:Palpr_2223"/>
<keyword evidence="2" id="KW-0479">Metal-binding</keyword>
<dbReference type="EMBL" id="CP002345">
    <property type="protein sequence ID" value="ADQ80359.1"/>
    <property type="molecule type" value="Genomic_DNA"/>
</dbReference>
<dbReference type="STRING" id="694427.Palpr_2223"/>
<dbReference type="InterPro" id="IPR053138">
    <property type="entry name" value="N-alpha-Ac-DABA_deacetylase"/>
</dbReference>
<evidence type="ECO:0000256" key="1">
    <source>
        <dbReference type="ARBA" id="ARBA00001947"/>
    </source>
</evidence>
<evidence type="ECO:0000256" key="4">
    <source>
        <dbReference type="ARBA" id="ARBA00022833"/>
    </source>
</evidence>
<organism evidence="6 7">
    <name type="scientific">Paludibacter propionicigenes (strain DSM 17365 / JCM 13257 / WB4)</name>
    <dbReference type="NCBI Taxonomy" id="694427"/>
    <lineage>
        <taxon>Bacteria</taxon>
        <taxon>Pseudomonadati</taxon>
        <taxon>Bacteroidota</taxon>
        <taxon>Bacteroidia</taxon>
        <taxon>Bacteroidales</taxon>
        <taxon>Paludibacteraceae</taxon>
        <taxon>Paludibacter</taxon>
    </lineage>
</organism>
<dbReference type="Pfam" id="PF24827">
    <property type="entry name" value="AstE_AspA_cat"/>
    <property type="match status" value="1"/>
</dbReference>
<accession>E4T6L5</accession>
<comment type="cofactor">
    <cofactor evidence="1">
        <name>Zn(2+)</name>
        <dbReference type="ChEBI" id="CHEBI:29105"/>
    </cofactor>
</comment>
<dbReference type="GO" id="GO:0046872">
    <property type="term" value="F:metal ion binding"/>
    <property type="evidence" value="ECO:0007669"/>
    <property type="project" value="UniProtKB-KW"/>
</dbReference>
<keyword evidence="4" id="KW-0862">Zinc</keyword>
<dbReference type="RefSeq" id="WP_013445728.1">
    <property type="nucleotide sequence ID" value="NC_014734.1"/>
</dbReference>
<dbReference type="InterPro" id="IPR055438">
    <property type="entry name" value="AstE_AspA_cat"/>
</dbReference>